<keyword evidence="3" id="KW-1185">Reference proteome</keyword>
<dbReference type="EMBL" id="SODP01000003">
    <property type="protein sequence ID" value="TDW65785.1"/>
    <property type="molecule type" value="Genomic_DNA"/>
</dbReference>
<sequence length="389" mass="43213">MNELLERGPEILPGTWEYDWFASVVAKTAEYAGRPSHWNGKLYEQPGPISGLYDSDGSMTISREHILDPARPGYIEGHSLSHEERYAAGAATRMAVFQARASLSGLGDDTGPGASPIGSLEDIALENALADRFTGTYGGRIAESLTEQDLPLDSFPAFPAYTTATDRLMYSLSRPTGLGPDELRDLLESTDRSQRFNAIADRVIDTQLGDRVPEAHRDQLRQDLTGPLRRGLSGLTMTECSRLTHQGSKLTWGHDAAELTETEFDLNLEDIKAHYDSWHAKHPGVEPPALPDSLRETFLDREEGIRQIWADRGWPAQQPVAGREEAYYEGLRQQIYPSERDQEIAQLQQFLWSHTAPGKHTSTESGANAGERDNVRPITSTRKSQRGVE</sequence>
<comment type="caution">
    <text evidence="2">The sequence shown here is derived from an EMBL/GenBank/DDBJ whole genome shotgun (WGS) entry which is preliminary data.</text>
</comment>
<dbReference type="OrthoDB" id="3803753at2"/>
<organism evidence="2 3">
    <name type="scientific">Kribbella pratensis</name>
    <dbReference type="NCBI Taxonomy" id="2512112"/>
    <lineage>
        <taxon>Bacteria</taxon>
        <taxon>Bacillati</taxon>
        <taxon>Actinomycetota</taxon>
        <taxon>Actinomycetes</taxon>
        <taxon>Propionibacteriales</taxon>
        <taxon>Kribbellaceae</taxon>
        <taxon>Kribbella</taxon>
    </lineage>
</organism>
<evidence type="ECO:0000256" key="1">
    <source>
        <dbReference type="SAM" id="MobiDB-lite"/>
    </source>
</evidence>
<dbReference type="RefSeq" id="WP_134107214.1">
    <property type="nucleotide sequence ID" value="NZ_SODP01000003.1"/>
</dbReference>
<gene>
    <name evidence="2" type="ORF">EV653_5800</name>
</gene>
<evidence type="ECO:0000313" key="2">
    <source>
        <dbReference type="EMBL" id="TDW65785.1"/>
    </source>
</evidence>
<feature type="region of interest" description="Disordered" evidence="1">
    <location>
        <begin position="356"/>
        <end position="389"/>
    </location>
</feature>
<name>A0A4R8C1X7_9ACTN</name>
<proteinExistence type="predicted"/>
<reference evidence="2 3" key="1">
    <citation type="submission" date="2019-03" db="EMBL/GenBank/DDBJ databases">
        <title>Genomic Encyclopedia of Type Strains, Phase III (KMG-III): the genomes of soil and plant-associated and newly described type strains.</title>
        <authorList>
            <person name="Whitman W."/>
        </authorList>
    </citation>
    <scope>NUCLEOTIDE SEQUENCE [LARGE SCALE GENOMIC DNA]</scope>
    <source>
        <strain evidence="2 3">VKM Ac-2573</strain>
    </source>
</reference>
<evidence type="ECO:0000313" key="3">
    <source>
        <dbReference type="Proteomes" id="UP000295146"/>
    </source>
</evidence>
<protein>
    <submittedName>
        <fullName evidence="2">Uncharacterized protein</fullName>
    </submittedName>
</protein>
<dbReference type="Proteomes" id="UP000295146">
    <property type="component" value="Unassembled WGS sequence"/>
</dbReference>
<dbReference type="AlphaFoldDB" id="A0A4R8C1X7"/>
<accession>A0A4R8C1X7</accession>